<keyword evidence="1" id="KW-0472">Membrane</keyword>
<dbReference type="InterPro" id="IPR008407">
    <property type="entry name" value="Brnchd-chn_aa_trnsp_AzlD"/>
</dbReference>
<dbReference type="EMBL" id="JAMZFW010000028">
    <property type="protein sequence ID" value="MCP1103470.1"/>
    <property type="molecule type" value="Genomic_DNA"/>
</dbReference>
<evidence type="ECO:0000256" key="1">
    <source>
        <dbReference type="SAM" id="Phobius"/>
    </source>
</evidence>
<keyword evidence="1" id="KW-0812">Transmembrane</keyword>
<evidence type="ECO:0000313" key="3">
    <source>
        <dbReference type="Proteomes" id="UP001523566"/>
    </source>
</evidence>
<feature type="transmembrane region" description="Helical" evidence="1">
    <location>
        <begin position="92"/>
        <end position="109"/>
    </location>
</feature>
<keyword evidence="3" id="KW-1185">Reference proteome</keyword>
<reference evidence="2 3" key="1">
    <citation type="journal article" date="2022" name="Genome Biol. Evol.">
        <title>Host diet, physiology and behaviors set the stage for Lachnospiraceae cladogenesis.</title>
        <authorList>
            <person name="Vera-Ponce De Leon A."/>
            <person name="Schneider M."/>
            <person name="Jahnes B.C."/>
            <person name="Sadowski V."/>
            <person name="Camuy-Velez L.A."/>
            <person name="Duan J."/>
            <person name="Sabree Z.L."/>
        </authorList>
    </citation>
    <scope>NUCLEOTIDE SEQUENCE [LARGE SCALE GENOMIC DNA]</scope>
    <source>
        <strain evidence="2 3">PAL113</strain>
    </source>
</reference>
<comment type="caution">
    <text evidence="2">The sequence shown here is derived from an EMBL/GenBank/DDBJ whole genome shotgun (WGS) entry which is preliminary data.</text>
</comment>
<feature type="transmembrane region" description="Helical" evidence="1">
    <location>
        <begin position="6"/>
        <end position="30"/>
    </location>
</feature>
<proteinExistence type="predicted"/>
<keyword evidence="1" id="KW-1133">Transmembrane helix</keyword>
<dbReference type="Proteomes" id="UP001523566">
    <property type="component" value="Unassembled WGS sequence"/>
</dbReference>
<protein>
    <submittedName>
        <fullName evidence="2">AzlD domain-containing protein</fullName>
    </submittedName>
</protein>
<dbReference type="RefSeq" id="WP_262067242.1">
    <property type="nucleotide sequence ID" value="NZ_JAMXOD010000028.1"/>
</dbReference>
<accession>A0ABT1ECB9</accession>
<name>A0ABT1ECB9_9FIRM</name>
<feature type="transmembrane region" description="Helical" evidence="1">
    <location>
        <begin position="42"/>
        <end position="64"/>
    </location>
</feature>
<organism evidence="2 3">
    <name type="scientific">Aequitasia blattaphilus</name>
    <dbReference type="NCBI Taxonomy" id="2949332"/>
    <lineage>
        <taxon>Bacteria</taxon>
        <taxon>Bacillati</taxon>
        <taxon>Bacillota</taxon>
        <taxon>Clostridia</taxon>
        <taxon>Lachnospirales</taxon>
        <taxon>Lachnospiraceae</taxon>
        <taxon>Aequitasia</taxon>
    </lineage>
</organism>
<gene>
    <name evidence="2" type="ORF">NK125_13775</name>
</gene>
<evidence type="ECO:0000313" key="2">
    <source>
        <dbReference type="EMBL" id="MCP1103470.1"/>
    </source>
</evidence>
<dbReference type="Pfam" id="PF05437">
    <property type="entry name" value="AzlD"/>
    <property type="match status" value="1"/>
</dbReference>
<dbReference type="PIRSF" id="PIRSF003203">
    <property type="entry name" value="AzlD"/>
    <property type="match status" value="1"/>
</dbReference>
<sequence>MRVNALLSFVIILLVALTTFATRVAPFLLFPKGKPIPPTVKYLGDVLTPSIIGLLVIYCLRNVSLTSHPFGLPEVIGVLITGALHVWKRNTLLSIGVGTISYMILVQMVF</sequence>